<keyword evidence="2" id="KW-1185">Reference proteome</keyword>
<evidence type="ECO:0000313" key="1">
    <source>
        <dbReference type="EMBL" id="VDK17561.1"/>
    </source>
</evidence>
<sequence>MTTTYMHVSNKYVFPHLKGITKLLALEDPKEINVAFDKLAVDAQLSTSEFKDELKNDYLKQQQRMKERADQISCVISVLKDDPLINNANEQNDDDADIDDF</sequence>
<evidence type="ECO:0000313" key="3">
    <source>
        <dbReference type="WBParaSite" id="ASIM_0000038701-mRNA-1"/>
    </source>
</evidence>
<name>A0A0M3IYQ8_ANISI</name>
<dbReference type="WBParaSite" id="ASIM_0000038701-mRNA-1">
    <property type="protein sequence ID" value="ASIM_0000038701-mRNA-1"/>
    <property type="gene ID" value="ASIM_0000038701"/>
</dbReference>
<protein>
    <submittedName>
        <fullName evidence="3">EKC/KEOPS complex subunit TPRKB</fullName>
    </submittedName>
</protein>
<dbReference type="Proteomes" id="UP000267096">
    <property type="component" value="Unassembled WGS sequence"/>
</dbReference>
<reference evidence="3" key="1">
    <citation type="submission" date="2017-02" db="UniProtKB">
        <authorList>
            <consortium name="WormBaseParasite"/>
        </authorList>
    </citation>
    <scope>IDENTIFICATION</scope>
</reference>
<dbReference type="EMBL" id="UYRR01000143">
    <property type="protein sequence ID" value="VDK17561.1"/>
    <property type="molecule type" value="Genomic_DNA"/>
</dbReference>
<gene>
    <name evidence="1" type="ORF">ASIM_LOCUS291</name>
</gene>
<evidence type="ECO:0000313" key="2">
    <source>
        <dbReference type="Proteomes" id="UP000267096"/>
    </source>
</evidence>
<organism evidence="3">
    <name type="scientific">Anisakis simplex</name>
    <name type="common">Herring worm</name>
    <dbReference type="NCBI Taxonomy" id="6269"/>
    <lineage>
        <taxon>Eukaryota</taxon>
        <taxon>Metazoa</taxon>
        <taxon>Ecdysozoa</taxon>
        <taxon>Nematoda</taxon>
        <taxon>Chromadorea</taxon>
        <taxon>Rhabditida</taxon>
        <taxon>Spirurina</taxon>
        <taxon>Ascaridomorpha</taxon>
        <taxon>Ascaridoidea</taxon>
        <taxon>Anisakidae</taxon>
        <taxon>Anisakis</taxon>
        <taxon>Anisakis simplex complex</taxon>
    </lineage>
</organism>
<dbReference type="OrthoDB" id="5406275at2759"/>
<proteinExistence type="predicted"/>
<accession>A0A0M3IYQ8</accession>
<dbReference type="AlphaFoldDB" id="A0A0M3IYQ8"/>
<reference evidence="1 2" key="2">
    <citation type="submission" date="2018-11" db="EMBL/GenBank/DDBJ databases">
        <authorList>
            <consortium name="Pathogen Informatics"/>
        </authorList>
    </citation>
    <scope>NUCLEOTIDE SEQUENCE [LARGE SCALE GENOMIC DNA]</scope>
</reference>